<keyword evidence="1" id="KW-0004">4Fe-4S</keyword>
<dbReference type="PANTHER" id="PTHR11780:SF10">
    <property type="entry name" value="NADH DEHYDROGENASE [UBIQUINONE] FLAVOPROTEIN 1, MITOCHONDRIAL"/>
    <property type="match status" value="1"/>
</dbReference>
<organism evidence="7 8">
    <name type="scientific">Pedococcus aerophilus</name>
    <dbReference type="NCBI Taxonomy" id="436356"/>
    <lineage>
        <taxon>Bacteria</taxon>
        <taxon>Bacillati</taxon>
        <taxon>Actinomycetota</taxon>
        <taxon>Actinomycetes</taxon>
        <taxon>Micrococcales</taxon>
        <taxon>Intrasporangiaceae</taxon>
        <taxon>Pedococcus</taxon>
    </lineage>
</organism>
<protein>
    <submittedName>
        <fullName evidence="7">NADH-ubiquinone oxidoreductase-F iron-sulfur binding region domain-containing protein</fullName>
    </submittedName>
</protein>
<dbReference type="Pfam" id="PF01512">
    <property type="entry name" value="Complex1_51K"/>
    <property type="match status" value="1"/>
</dbReference>
<dbReference type="RefSeq" id="WP_344195880.1">
    <property type="nucleotide sequence ID" value="NZ_BAAARN010000005.1"/>
</dbReference>
<proteinExistence type="predicted"/>
<dbReference type="InterPro" id="IPR050837">
    <property type="entry name" value="ComplexI_51kDa_subunit"/>
</dbReference>
<feature type="compositionally biased region" description="Basic and acidic residues" evidence="5">
    <location>
        <begin position="335"/>
        <end position="344"/>
    </location>
</feature>
<keyword evidence="4" id="KW-0411">Iron-sulfur</keyword>
<sequence length="398" mass="40728">MSLVDLLEQAGLTGRGGAAFSTATKVAAAHRHGASLIVNACDGEIGAVKDAFVVEHHLPELVRGATLVAGSRVRYAAHRGSATEARLRVAGLDVLAAPARYVSSEETSLISLARGGLARPMTKRAPFVAGGADSDGRRIAPTVVLNAETLWRVAQVVDRVDGPTWFRGLGLPDEPGPRLVAVGGAVPRPGIVETVAGTPLAQLLAAAGADPGRTGPVVIGGLGGVVLRPEEAATVTWSRAGLAPYGGSPGPGVVHVLDPAVCPVDALAAWLDHAAGESAGQCGPCMFGLPAIAADWRELAVPGAGLRRTAPAWDRSVPGPAEPGPAGGNGHVHRAARERLERRPRSVRGRGACRFPDGVAGLVTSALRALSDHLDDHARGRCAAGQTPRSNHDHALAR</sequence>
<dbReference type="EMBL" id="BAAARN010000005">
    <property type="protein sequence ID" value="GAA2739386.1"/>
    <property type="molecule type" value="Genomic_DNA"/>
</dbReference>
<feature type="region of interest" description="Disordered" evidence="5">
    <location>
        <begin position="311"/>
        <end position="351"/>
    </location>
</feature>
<feature type="domain" description="NADH-ubiquinone oxidoreductase 51kDa subunit FMN-binding" evidence="6">
    <location>
        <begin position="8"/>
        <end position="154"/>
    </location>
</feature>
<evidence type="ECO:0000256" key="2">
    <source>
        <dbReference type="ARBA" id="ARBA00022723"/>
    </source>
</evidence>
<evidence type="ECO:0000313" key="7">
    <source>
        <dbReference type="EMBL" id="GAA2739386.1"/>
    </source>
</evidence>
<dbReference type="InterPro" id="IPR037225">
    <property type="entry name" value="Nuo51_FMN-bd_sf"/>
</dbReference>
<keyword evidence="2" id="KW-0479">Metal-binding</keyword>
<reference evidence="7 8" key="1">
    <citation type="journal article" date="2019" name="Int. J. Syst. Evol. Microbiol.">
        <title>The Global Catalogue of Microorganisms (GCM) 10K type strain sequencing project: providing services to taxonomists for standard genome sequencing and annotation.</title>
        <authorList>
            <consortium name="The Broad Institute Genomics Platform"/>
            <consortium name="The Broad Institute Genome Sequencing Center for Infectious Disease"/>
            <person name="Wu L."/>
            <person name="Ma J."/>
        </authorList>
    </citation>
    <scope>NUCLEOTIDE SEQUENCE [LARGE SCALE GENOMIC DNA]</scope>
    <source>
        <strain evidence="7 8">JCM 16378</strain>
    </source>
</reference>
<accession>A0ABN3UVY4</accession>
<name>A0ABN3UVY4_9MICO</name>
<evidence type="ECO:0000256" key="3">
    <source>
        <dbReference type="ARBA" id="ARBA00023004"/>
    </source>
</evidence>
<evidence type="ECO:0000256" key="4">
    <source>
        <dbReference type="ARBA" id="ARBA00023014"/>
    </source>
</evidence>
<dbReference type="InterPro" id="IPR011538">
    <property type="entry name" value="Nuo51_FMN-bd"/>
</dbReference>
<dbReference type="Gene3D" id="1.20.1440.230">
    <property type="entry name" value="NADH-ubiquinone oxidoreductase 51kDa subunit, iron-sulphur binding domain"/>
    <property type="match status" value="1"/>
</dbReference>
<dbReference type="Proteomes" id="UP001501326">
    <property type="component" value="Unassembled WGS sequence"/>
</dbReference>
<dbReference type="Gene3D" id="3.40.50.11540">
    <property type="entry name" value="NADH-ubiquinone oxidoreductase 51kDa subunit"/>
    <property type="match status" value="1"/>
</dbReference>
<evidence type="ECO:0000256" key="1">
    <source>
        <dbReference type="ARBA" id="ARBA00022485"/>
    </source>
</evidence>
<dbReference type="InterPro" id="IPR037207">
    <property type="entry name" value="Nuop51_4Fe4S-bd_sf"/>
</dbReference>
<evidence type="ECO:0000256" key="5">
    <source>
        <dbReference type="SAM" id="MobiDB-lite"/>
    </source>
</evidence>
<keyword evidence="3" id="KW-0408">Iron</keyword>
<comment type="caution">
    <text evidence="7">The sequence shown here is derived from an EMBL/GenBank/DDBJ whole genome shotgun (WGS) entry which is preliminary data.</text>
</comment>
<gene>
    <name evidence="7" type="ORF">GCM10009867_35230</name>
</gene>
<evidence type="ECO:0000259" key="6">
    <source>
        <dbReference type="Pfam" id="PF01512"/>
    </source>
</evidence>
<dbReference type="SUPFAM" id="SSF142019">
    <property type="entry name" value="Nqo1 FMN-binding domain-like"/>
    <property type="match status" value="1"/>
</dbReference>
<keyword evidence="8" id="KW-1185">Reference proteome</keyword>
<evidence type="ECO:0000313" key="8">
    <source>
        <dbReference type="Proteomes" id="UP001501326"/>
    </source>
</evidence>
<dbReference type="Gene3D" id="3.10.20.600">
    <property type="match status" value="1"/>
</dbReference>
<dbReference type="SUPFAM" id="SSF142984">
    <property type="entry name" value="Nqo1 middle domain-like"/>
    <property type="match status" value="1"/>
</dbReference>
<dbReference type="PANTHER" id="PTHR11780">
    <property type="entry name" value="NADH-UBIQUINONE OXIDOREDUCTASE FLAVOPROTEIN 1 NDUFV1"/>
    <property type="match status" value="1"/>
</dbReference>
<dbReference type="SUPFAM" id="SSF140490">
    <property type="entry name" value="Nqo1C-terminal domain-like"/>
    <property type="match status" value="1"/>
</dbReference>